<name>A0AAT9HL32_9ACTN</name>
<sequence length="115" mass="12472">MTFNGAEWSGHIILPDHGSLGGPGLAVLDDKLYCVHRGHAGDTQLWYATCDGTSWTKDTKLPAHKSGNTPGLISYRDKNADRSQLLCVHQGFDDRAAWQAAEEAERAQAPDGRPA</sequence>
<dbReference type="EMBL" id="AP035768">
    <property type="protein sequence ID" value="BFO18247.1"/>
    <property type="molecule type" value="Genomic_DNA"/>
</dbReference>
<dbReference type="AlphaFoldDB" id="A0AAT9HL32"/>
<proteinExistence type="predicted"/>
<gene>
    <name evidence="1" type="ORF">SHKM778_46350</name>
</gene>
<reference evidence="1" key="1">
    <citation type="submission" date="2024-06" db="EMBL/GenBank/DDBJ databases">
        <authorList>
            <consortium name="consrtm"/>
            <person name="Uemura M."/>
            <person name="Terahara T."/>
        </authorList>
    </citation>
    <scope>NUCLEOTIDE SEQUENCE</scope>
    <source>
        <strain evidence="1">KM77-8</strain>
    </source>
</reference>
<protein>
    <submittedName>
        <fullName evidence="1">Uncharacterized protein</fullName>
    </submittedName>
</protein>
<organism evidence="1">
    <name type="scientific">Streptomyces haneummycinicus</name>
    <dbReference type="NCBI Taxonomy" id="3074435"/>
    <lineage>
        <taxon>Bacteria</taxon>
        <taxon>Bacillati</taxon>
        <taxon>Actinomycetota</taxon>
        <taxon>Actinomycetes</taxon>
        <taxon>Kitasatosporales</taxon>
        <taxon>Streptomycetaceae</taxon>
        <taxon>Streptomyces</taxon>
    </lineage>
</organism>
<accession>A0AAT9HL32</accession>
<dbReference type="SUPFAM" id="SSF89372">
    <property type="entry name" value="Fucose-specific lectin"/>
    <property type="match status" value="1"/>
</dbReference>
<evidence type="ECO:0000313" key="1">
    <source>
        <dbReference type="EMBL" id="BFO18247.1"/>
    </source>
</evidence>
<reference evidence="1" key="2">
    <citation type="submission" date="2024-07" db="EMBL/GenBank/DDBJ databases">
        <title>Streptomyces haneummycinica sp. nov., a new antibiotic-producing actinobacterium isolated from marine sediment.</title>
        <authorList>
            <person name="Uemura M."/>
            <person name="Hamada M."/>
            <person name="Hirano S."/>
            <person name="Kobayashi K."/>
            <person name="Ohshiro T."/>
            <person name="Kobayashi T."/>
            <person name="Terahara T."/>
        </authorList>
    </citation>
    <scope>NUCLEOTIDE SEQUENCE</scope>
    <source>
        <strain evidence="1">KM77-8</strain>
    </source>
</reference>